<dbReference type="GO" id="GO:0006281">
    <property type="term" value="P:DNA repair"/>
    <property type="evidence" value="ECO:0007669"/>
    <property type="project" value="UniProtKB-KW"/>
</dbReference>
<dbReference type="CDD" id="cd06445">
    <property type="entry name" value="ATase"/>
    <property type="match status" value="1"/>
</dbReference>
<evidence type="ECO:0000256" key="2">
    <source>
        <dbReference type="ARBA" id="ARBA00008711"/>
    </source>
</evidence>
<feature type="domain" description="Methylated-DNA-[protein]-cysteine S-methyltransferase DNA binding" evidence="9">
    <location>
        <begin position="88"/>
        <end position="167"/>
    </location>
</feature>
<dbReference type="SUPFAM" id="SSF46767">
    <property type="entry name" value="Methylated DNA-protein cysteine methyltransferase, C-terminal domain"/>
    <property type="match status" value="1"/>
</dbReference>
<comment type="catalytic activity">
    <reaction evidence="8">
        <text>a 6-O-methyl-2'-deoxyguanosine in DNA + L-cysteinyl-[protein] = S-methyl-L-cysteinyl-[protein] + a 2'-deoxyguanosine in DNA</text>
        <dbReference type="Rhea" id="RHEA:24000"/>
        <dbReference type="Rhea" id="RHEA-COMP:10131"/>
        <dbReference type="Rhea" id="RHEA-COMP:10132"/>
        <dbReference type="Rhea" id="RHEA-COMP:11367"/>
        <dbReference type="Rhea" id="RHEA-COMP:11368"/>
        <dbReference type="ChEBI" id="CHEBI:29950"/>
        <dbReference type="ChEBI" id="CHEBI:82612"/>
        <dbReference type="ChEBI" id="CHEBI:85445"/>
        <dbReference type="ChEBI" id="CHEBI:85448"/>
        <dbReference type="EC" id="2.1.1.63"/>
    </reaction>
</comment>
<dbReference type="OrthoDB" id="9802228at2"/>
<evidence type="ECO:0000256" key="8">
    <source>
        <dbReference type="ARBA" id="ARBA00049348"/>
    </source>
</evidence>
<keyword evidence="7" id="KW-0234">DNA repair</keyword>
<dbReference type="GO" id="GO:0003908">
    <property type="term" value="F:methylated-DNA-[protein]-cysteine S-methyltransferase activity"/>
    <property type="evidence" value="ECO:0007669"/>
    <property type="project" value="UniProtKB-EC"/>
</dbReference>
<evidence type="ECO:0000256" key="4">
    <source>
        <dbReference type="ARBA" id="ARBA00022603"/>
    </source>
</evidence>
<comment type="catalytic activity">
    <reaction evidence="1">
        <text>a 4-O-methyl-thymidine in DNA + L-cysteinyl-[protein] = a thymidine in DNA + S-methyl-L-cysteinyl-[protein]</text>
        <dbReference type="Rhea" id="RHEA:53428"/>
        <dbReference type="Rhea" id="RHEA-COMP:10131"/>
        <dbReference type="Rhea" id="RHEA-COMP:10132"/>
        <dbReference type="Rhea" id="RHEA-COMP:13555"/>
        <dbReference type="Rhea" id="RHEA-COMP:13556"/>
        <dbReference type="ChEBI" id="CHEBI:29950"/>
        <dbReference type="ChEBI" id="CHEBI:82612"/>
        <dbReference type="ChEBI" id="CHEBI:137386"/>
        <dbReference type="ChEBI" id="CHEBI:137387"/>
        <dbReference type="EC" id="2.1.1.63"/>
    </reaction>
</comment>
<sequence length="169" mass="17406">MQSPETLTYGFGDTPYGRIVVAKSARGIRAVLFGETDAALVAELKARFAGTDLVPAGIGMTRMIADVVSVVRGEAAAGALVLDLRGSPFQMAVWTALQAIPAGDTASYSEVAEAIGKPGAMRAVAAACAANPVAVLVPCHRVVRSNGALGGYHWGVNRKRALLARETAA</sequence>
<dbReference type="SUPFAM" id="SSF53155">
    <property type="entry name" value="Methylated DNA-protein cysteine methyltransferase domain"/>
    <property type="match status" value="1"/>
</dbReference>
<dbReference type="RefSeq" id="WP_162173801.1">
    <property type="nucleotide sequence ID" value="NZ_ARYK01000003.1"/>
</dbReference>
<dbReference type="InterPro" id="IPR001497">
    <property type="entry name" value="MethylDNA_cys_MeTrfase_AS"/>
</dbReference>
<accession>A0A059FQN8</accession>
<evidence type="ECO:0000313" key="11">
    <source>
        <dbReference type="EMBL" id="KCZ92927.1"/>
    </source>
</evidence>
<keyword evidence="12" id="KW-1185">Reference proteome</keyword>
<dbReference type="InterPro" id="IPR008332">
    <property type="entry name" value="MethylG_MeTrfase_N"/>
</dbReference>
<evidence type="ECO:0000256" key="6">
    <source>
        <dbReference type="ARBA" id="ARBA00022763"/>
    </source>
</evidence>
<dbReference type="Pfam" id="PF01035">
    <property type="entry name" value="DNA_binding_1"/>
    <property type="match status" value="1"/>
</dbReference>
<evidence type="ECO:0000256" key="7">
    <source>
        <dbReference type="ARBA" id="ARBA00023204"/>
    </source>
</evidence>
<dbReference type="EC" id="2.1.1.63" evidence="3"/>
<dbReference type="InterPro" id="IPR036388">
    <property type="entry name" value="WH-like_DNA-bd_sf"/>
</dbReference>
<dbReference type="PANTHER" id="PTHR10815">
    <property type="entry name" value="METHYLATED-DNA--PROTEIN-CYSTEINE METHYLTRANSFERASE"/>
    <property type="match status" value="1"/>
</dbReference>
<dbReference type="InterPro" id="IPR014048">
    <property type="entry name" value="MethylDNA_cys_MeTrfase_DNA-bd"/>
</dbReference>
<reference evidence="11 12" key="1">
    <citation type="journal article" date="2014" name="Antonie Van Leeuwenhoek">
        <title>Hyphomonas beringensis sp. nov. and Hyphomonas chukchiensis sp. nov., isolated from surface seawater of the Bering Sea and Chukchi Sea.</title>
        <authorList>
            <person name="Li C."/>
            <person name="Lai Q."/>
            <person name="Li G."/>
            <person name="Dong C."/>
            <person name="Wang J."/>
            <person name="Liao Y."/>
            <person name="Shao Z."/>
        </authorList>
    </citation>
    <scope>NUCLEOTIDE SEQUENCE [LARGE SCALE GENOMIC DNA]</scope>
    <source>
        <strain evidence="11 12">MHS-2</strain>
    </source>
</reference>
<dbReference type="eggNOG" id="COG0350">
    <property type="taxonomic scope" value="Bacteria"/>
</dbReference>
<keyword evidence="5 11" id="KW-0808">Transferase</keyword>
<keyword evidence="11" id="KW-0238">DNA-binding</keyword>
<dbReference type="InterPro" id="IPR036631">
    <property type="entry name" value="MGMT_N_sf"/>
</dbReference>
<evidence type="ECO:0000313" key="12">
    <source>
        <dbReference type="Proteomes" id="UP000025171"/>
    </source>
</evidence>
<evidence type="ECO:0000256" key="3">
    <source>
        <dbReference type="ARBA" id="ARBA00011918"/>
    </source>
</evidence>
<dbReference type="PANTHER" id="PTHR10815:SF14">
    <property type="entry name" value="BIFUNCTIONAL TRANSCRIPTIONAL ACTIVATOR_DNA REPAIR ENZYME ADA"/>
    <property type="match status" value="1"/>
</dbReference>
<dbReference type="FunFam" id="1.10.10.10:FF:000214">
    <property type="entry name" value="Methylated-DNA--protein-cysteine methyltransferase"/>
    <property type="match status" value="1"/>
</dbReference>
<dbReference type="AlphaFoldDB" id="A0A059FQN8"/>
<dbReference type="STRING" id="1280950.HJO_08227"/>
<dbReference type="Gene3D" id="3.30.160.70">
    <property type="entry name" value="Methylated DNA-protein cysteine methyltransferase domain"/>
    <property type="match status" value="1"/>
</dbReference>
<feature type="domain" description="Methylguanine DNA methyltransferase ribonuclease-like" evidence="10">
    <location>
        <begin position="8"/>
        <end position="45"/>
    </location>
</feature>
<comment type="similarity">
    <text evidence="2">Belongs to the MGMT family.</text>
</comment>
<dbReference type="GO" id="GO:0032259">
    <property type="term" value="P:methylation"/>
    <property type="evidence" value="ECO:0007669"/>
    <property type="project" value="UniProtKB-KW"/>
</dbReference>
<dbReference type="Proteomes" id="UP000025171">
    <property type="component" value="Unassembled WGS sequence"/>
</dbReference>
<dbReference type="PATRIC" id="fig|1280950.3.peg.1649"/>
<comment type="caution">
    <text evidence="11">The sequence shown here is derived from an EMBL/GenBank/DDBJ whole genome shotgun (WGS) entry which is preliminary data.</text>
</comment>
<dbReference type="Pfam" id="PF02870">
    <property type="entry name" value="Methyltransf_1N"/>
    <property type="match status" value="1"/>
</dbReference>
<evidence type="ECO:0000256" key="1">
    <source>
        <dbReference type="ARBA" id="ARBA00001286"/>
    </source>
</evidence>
<gene>
    <name evidence="11" type="ORF">HJO_08227</name>
</gene>
<evidence type="ECO:0000259" key="9">
    <source>
        <dbReference type="Pfam" id="PF01035"/>
    </source>
</evidence>
<protein>
    <recommendedName>
        <fullName evidence="3">methylated-DNA--[protein]-cysteine S-methyltransferase</fullName>
        <ecNumber evidence="3">2.1.1.63</ecNumber>
    </recommendedName>
</protein>
<evidence type="ECO:0000256" key="5">
    <source>
        <dbReference type="ARBA" id="ARBA00022679"/>
    </source>
</evidence>
<name>A0A059FQN8_9PROT</name>
<keyword evidence="4 11" id="KW-0489">Methyltransferase</keyword>
<dbReference type="NCBIfam" id="TIGR00589">
    <property type="entry name" value="ogt"/>
    <property type="match status" value="1"/>
</dbReference>
<keyword evidence="6" id="KW-0227">DNA damage</keyword>
<organism evidence="11 12">
    <name type="scientific">Hyphomonas johnsonii MHS-2</name>
    <dbReference type="NCBI Taxonomy" id="1280950"/>
    <lineage>
        <taxon>Bacteria</taxon>
        <taxon>Pseudomonadati</taxon>
        <taxon>Pseudomonadota</taxon>
        <taxon>Alphaproteobacteria</taxon>
        <taxon>Hyphomonadales</taxon>
        <taxon>Hyphomonadaceae</taxon>
        <taxon>Hyphomonas</taxon>
    </lineage>
</organism>
<dbReference type="PROSITE" id="PS00374">
    <property type="entry name" value="MGMT"/>
    <property type="match status" value="1"/>
</dbReference>
<dbReference type="InterPro" id="IPR036217">
    <property type="entry name" value="MethylDNA_cys_MeTrfase_DNAb"/>
</dbReference>
<proteinExistence type="inferred from homology"/>
<evidence type="ECO:0000259" key="10">
    <source>
        <dbReference type="Pfam" id="PF02870"/>
    </source>
</evidence>
<dbReference type="EMBL" id="ARYK01000003">
    <property type="protein sequence ID" value="KCZ92927.1"/>
    <property type="molecule type" value="Genomic_DNA"/>
</dbReference>
<dbReference type="GO" id="GO:0003677">
    <property type="term" value="F:DNA binding"/>
    <property type="evidence" value="ECO:0007669"/>
    <property type="project" value="UniProtKB-KW"/>
</dbReference>
<dbReference type="Gene3D" id="1.10.10.10">
    <property type="entry name" value="Winged helix-like DNA-binding domain superfamily/Winged helix DNA-binding domain"/>
    <property type="match status" value="1"/>
</dbReference>